<keyword evidence="2" id="KW-1185">Reference proteome</keyword>
<evidence type="ECO:0000313" key="2">
    <source>
        <dbReference type="Proteomes" id="UP000054166"/>
    </source>
</evidence>
<dbReference type="InParanoid" id="A0A0C3FE26"/>
<dbReference type="HOGENOM" id="CLU_1928404_0_0_1"/>
<evidence type="ECO:0000313" key="1">
    <source>
        <dbReference type="EMBL" id="KIM78131.1"/>
    </source>
</evidence>
<dbReference type="Proteomes" id="UP000054166">
    <property type="component" value="Unassembled WGS sequence"/>
</dbReference>
<sequence length="131" mass="14349">MLTIVNPIVDRSGFARLSIKSIFIQSDLLHLAQSLLLHSSYPAFLTTIPIPKVVSLLTHENPPNSYPTIPPGTFWTPTRTLANQPAAMPFSKWSILTFPPSAEGSKPAGGDDGYLMMPMDEEKEAVRKATL</sequence>
<protein>
    <submittedName>
        <fullName evidence="1">Uncharacterized protein</fullName>
    </submittedName>
</protein>
<gene>
    <name evidence="1" type="ORF">PILCRDRAFT_604062</name>
</gene>
<dbReference type="EMBL" id="KN833019">
    <property type="protein sequence ID" value="KIM78131.1"/>
    <property type="molecule type" value="Genomic_DNA"/>
</dbReference>
<reference evidence="2" key="2">
    <citation type="submission" date="2015-01" db="EMBL/GenBank/DDBJ databases">
        <title>Evolutionary Origins and Diversification of the Mycorrhizal Mutualists.</title>
        <authorList>
            <consortium name="DOE Joint Genome Institute"/>
            <consortium name="Mycorrhizal Genomics Consortium"/>
            <person name="Kohler A."/>
            <person name="Kuo A."/>
            <person name="Nagy L.G."/>
            <person name="Floudas D."/>
            <person name="Copeland A."/>
            <person name="Barry K.W."/>
            <person name="Cichocki N."/>
            <person name="Veneault-Fourrey C."/>
            <person name="LaButti K."/>
            <person name="Lindquist E.A."/>
            <person name="Lipzen A."/>
            <person name="Lundell T."/>
            <person name="Morin E."/>
            <person name="Murat C."/>
            <person name="Riley R."/>
            <person name="Ohm R."/>
            <person name="Sun H."/>
            <person name="Tunlid A."/>
            <person name="Henrissat B."/>
            <person name="Grigoriev I.V."/>
            <person name="Hibbett D.S."/>
            <person name="Martin F."/>
        </authorList>
    </citation>
    <scope>NUCLEOTIDE SEQUENCE [LARGE SCALE GENOMIC DNA]</scope>
    <source>
        <strain evidence="2">F 1598</strain>
    </source>
</reference>
<dbReference type="AlphaFoldDB" id="A0A0C3FE26"/>
<proteinExistence type="predicted"/>
<name>A0A0C3FE26_PILCF</name>
<organism evidence="1 2">
    <name type="scientific">Piloderma croceum (strain F 1598)</name>
    <dbReference type="NCBI Taxonomy" id="765440"/>
    <lineage>
        <taxon>Eukaryota</taxon>
        <taxon>Fungi</taxon>
        <taxon>Dikarya</taxon>
        <taxon>Basidiomycota</taxon>
        <taxon>Agaricomycotina</taxon>
        <taxon>Agaricomycetes</taxon>
        <taxon>Agaricomycetidae</taxon>
        <taxon>Atheliales</taxon>
        <taxon>Atheliaceae</taxon>
        <taxon>Piloderma</taxon>
    </lineage>
</organism>
<reference evidence="1 2" key="1">
    <citation type="submission" date="2014-04" db="EMBL/GenBank/DDBJ databases">
        <authorList>
            <consortium name="DOE Joint Genome Institute"/>
            <person name="Kuo A."/>
            <person name="Tarkka M."/>
            <person name="Buscot F."/>
            <person name="Kohler A."/>
            <person name="Nagy L.G."/>
            <person name="Floudas D."/>
            <person name="Copeland A."/>
            <person name="Barry K.W."/>
            <person name="Cichocki N."/>
            <person name="Veneault-Fourrey C."/>
            <person name="LaButti K."/>
            <person name="Lindquist E.A."/>
            <person name="Lipzen A."/>
            <person name="Lundell T."/>
            <person name="Morin E."/>
            <person name="Murat C."/>
            <person name="Sun H."/>
            <person name="Tunlid A."/>
            <person name="Henrissat B."/>
            <person name="Grigoriev I.V."/>
            <person name="Hibbett D.S."/>
            <person name="Martin F."/>
            <person name="Nordberg H.P."/>
            <person name="Cantor M.N."/>
            <person name="Hua S.X."/>
        </authorList>
    </citation>
    <scope>NUCLEOTIDE SEQUENCE [LARGE SCALE GENOMIC DNA]</scope>
    <source>
        <strain evidence="1 2">F 1598</strain>
    </source>
</reference>
<accession>A0A0C3FE26</accession>